<evidence type="ECO:0000313" key="1">
    <source>
        <dbReference type="EMBL" id="EDU45180.1"/>
    </source>
</evidence>
<name>B2VZ17_PYRTR</name>
<proteinExistence type="predicted"/>
<dbReference type="AlphaFoldDB" id="B2VZ17"/>
<sequence length="112" mass="12341">MSTLRLARTKHWTGPLADQLPCLTSHIIGCLQPDIPYPRHAVCGESGSRDVLPKKARSLVTGAVRIRVRDANCKKEEALVSLWGLVYMRFGPEKRVDSGADFAPCLPQQPCS</sequence>
<protein>
    <submittedName>
        <fullName evidence="1">Uncharacterized protein</fullName>
    </submittedName>
</protein>
<organism evidence="1 2">
    <name type="scientific">Pyrenophora tritici-repentis (strain Pt-1C-BFP)</name>
    <name type="common">Wheat tan spot fungus</name>
    <name type="synonym">Drechslera tritici-repentis</name>
    <dbReference type="NCBI Taxonomy" id="426418"/>
    <lineage>
        <taxon>Eukaryota</taxon>
        <taxon>Fungi</taxon>
        <taxon>Dikarya</taxon>
        <taxon>Ascomycota</taxon>
        <taxon>Pezizomycotina</taxon>
        <taxon>Dothideomycetes</taxon>
        <taxon>Pleosporomycetidae</taxon>
        <taxon>Pleosporales</taxon>
        <taxon>Pleosporineae</taxon>
        <taxon>Pleosporaceae</taxon>
        <taxon>Pyrenophora</taxon>
    </lineage>
</organism>
<dbReference type="InParanoid" id="B2VZ17"/>
<accession>B2VZ17</accession>
<dbReference type="EMBL" id="DS231616">
    <property type="protein sequence ID" value="EDU45180.1"/>
    <property type="molecule type" value="Genomic_DNA"/>
</dbReference>
<evidence type="ECO:0000313" key="2">
    <source>
        <dbReference type="Proteomes" id="UP000001471"/>
    </source>
</evidence>
<dbReference type="HOGENOM" id="CLU_2147127_0_0_1"/>
<reference evidence="2" key="1">
    <citation type="journal article" date="2013" name="G3 (Bethesda)">
        <title>Comparative genomics of a plant-pathogenic fungus, Pyrenophora tritici-repentis, reveals transduplication and the impact of repeat elements on pathogenicity and population divergence.</title>
        <authorList>
            <person name="Manning V.A."/>
            <person name="Pandelova I."/>
            <person name="Dhillon B."/>
            <person name="Wilhelm L.J."/>
            <person name="Goodwin S.B."/>
            <person name="Berlin A.M."/>
            <person name="Figueroa M."/>
            <person name="Freitag M."/>
            <person name="Hane J.K."/>
            <person name="Henrissat B."/>
            <person name="Holman W.H."/>
            <person name="Kodira C.D."/>
            <person name="Martin J."/>
            <person name="Oliver R.P."/>
            <person name="Robbertse B."/>
            <person name="Schackwitz W."/>
            <person name="Schwartz D.C."/>
            <person name="Spatafora J.W."/>
            <person name="Turgeon B.G."/>
            <person name="Yandava C."/>
            <person name="Young S."/>
            <person name="Zhou S."/>
            <person name="Zeng Q."/>
            <person name="Grigoriev I.V."/>
            <person name="Ma L.-J."/>
            <person name="Ciuffetti L.M."/>
        </authorList>
    </citation>
    <scope>NUCLEOTIDE SEQUENCE [LARGE SCALE GENOMIC DNA]</scope>
    <source>
        <strain evidence="2">Pt-1C-BFP</strain>
    </source>
</reference>
<gene>
    <name evidence="1" type="ORF">PTRG_02657</name>
</gene>
<dbReference type="Proteomes" id="UP000001471">
    <property type="component" value="Unassembled WGS sequence"/>
</dbReference>